<keyword evidence="2" id="KW-1185">Reference proteome</keyword>
<name>A0ABY8B116_9BACL</name>
<dbReference type="InterPro" id="IPR042099">
    <property type="entry name" value="ANL_N_sf"/>
</dbReference>
<accession>A0ABY8B116</accession>
<proteinExistence type="predicted"/>
<organism evidence="1 2">
    <name type="scientific">Exiguobacterium profundum</name>
    <dbReference type="NCBI Taxonomy" id="307643"/>
    <lineage>
        <taxon>Bacteria</taxon>
        <taxon>Bacillati</taxon>
        <taxon>Bacillota</taxon>
        <taxon>Bacilli</taxon>
        <taxon>Bacillales</taxon>
        <taxon>Bacillales Family XII. Incertae Sedis</taxon>
        <taxon>Exiguobacterium</taxon>
    </lineage>
</organism>
<reference evidence="1 2" key="1">
    <citation type="submission" date="2022-10" db="EMBL/GenBank/DDBJ databases">
        <title>Complete genome sequence of Exiguobacterium profundum TSS-3 isolated from an extremely saline-alkaline spring located in Ixtapa, Chiapas-Mexico.</title>
        <authorList>
            <person name="Rincon-Rosales R."/>
            <person name="Rogel M.A."/>
            <person name="Rincon-Molina C.I."/>
            <person name="Guerrero G."/>
            <person name="Manzano-Gomez L.A."/>
            <person name="Lopez-Lopez A."/>
            <person name="Rincon Molina F.A."/>
            <person name="Martinez-Romero E."/>
        </authorList>
    </citation>
    <scope>NUCLEOTIDE SEQUENCE [LARGE SCALE GENOMIC DNA]</scope>
    <source>
        <strain evidence="1 2">TSS-3</strain>
    </source>
</reference>
<dbReference type="EMBL" id="CP109617">
    <property type="protein sequence ID" value="WED55640.1"/>
    <property type="molecule type" value="Genomic_DNA"/>
</dbReference>
<dbReference type="PANTHER" id="PTHR36932:SF1">
    <property type="entry name" value="CAPSULAR POLYSACCHARIDE BIOSYNTHESIS PROTEIN"/>
    <property type="match status" value="1"/>
</dbReference>
<dbReference type="Proteomes" id="UP001219957">
    <property type="component" value="Chromosome"/>
</dbReference>
<dbReference type="GO" id="GO:0016874">
    <property type="term" value="F:ligase activity"/>
    <property type="evidence" value="ECO:0007669"/>
    <property type="project" value="UniProtKB-KW"/>
</dbReference>
<keyword evidence="1" id="KW-0436">Ligase</keyword>
<dbReference type="Gene3D" id="3.40.50.12780">
    <property type="entry name" value="N-terminal domain of ligase-like"/>
    <property type="match status" value="1"/>
</dbReference>
<evidence type="ECO:0000313" key="1">
    <source>
        <dbReference type="EMBL" id="WED55640.1"/>
    </source>
</evidence>
<dbReference type="InterPro" id="IPR053158">
    <property type="entry name" value="CapK_Type1_Caps_Biosynth"/>
</dbReference>
<gene>
    <name evidence="1" type="ORF">OE059_01955</name>
</gene>
<dbReference type="SUPFAM" id="SSF56801">
    <property type="entry name" value="Acetyl-CoA synthetase-like"/>
    <property type="match status" value="1"/>
</dbReference>
<sequence>MGILQDRIYAHSPIRLQNWLVSLYGIKLYRERYGQYYEQELERLRRAPNEASPDAKLNHLNQFLQFCNQHNVYYQRLFKKHGVTLPLKSLEDFKRIPPLEKETLRTDETIFSNLHAPIIGMTGGTTGKSIQVRFTEYDYQMRMAHLDFFKEQHGFRRGMKRASFTGRMICPGNQKNAVYWRYNAPMKQMLYSVVHSNPTTIPHYIDSLNEFQPAALDGSPSDMIEIAKYLKTHQKTLSFRPVALFPTSETLTPSGRLLLEEMFQAPVYDQYASSEGAPIVTECECGKMHLRPEMGIIETDAFGEALVTSFTTHGTPLIRYRIGDRMTLSEAMCPCGRQDTIIESIDGRQMNYVETPEGYKVFEGDLTAAVGVLPNSIIQIQVLQHKIDEIEMLYVKDEARFEPEHEVALQKEVERLFTSRMKVLLRDVKSIKKEKNGKVRVVKRLYT</sequence>
<dbReference type="RefSeq" id="WP_031422168.1">
    <property type="nucleotide sequence ID" value="NZ_CP109617.1"/>
</dbReference>
<protein>
    <submittedName>
        <fullName evidence="1">Phenylacetate--CoA ligase family protein</fullName>
    </submittedName>
</protein>
<dbReference type="PANTHER" id="PTHR36932">
    <property type="entry name" value="CAPSULAR POLYSACCHARIDE BIOSYNTHESIS PROTEIN"/>
    <property type="match status" value="1"/>
</dbReference>
<evidence type="ECO:0000313" key="2">
    <source>
        <dbReference type="Proteomes" id="UP001219957"/>
    </source>
</evidence>